<accession>A0A8S8X5W1</accession>
<proteinExistence type="predicted"/>
<comment type="caution">
    <text evidence="3">The sequence shown here is derived from an EMBL/GenBank/DDBJ whole genome shotgun (WGS) entry which is preliminary data.</text>
</comment>
<dbReference type="Proteomes" id="UP000681075">
    <property type="component" value="Unassembled WGS sequence"/>
</dbReference>
<feature type="signal peptide" evidence="2">
    <location>
        <begin position="1"/>
        <end position="20"/>
    </location>
</feature>
<gene>
    <name evidence="3" type="ORF">TMPK1_04350</name>
</gene>
<keyword evidence="1 2" id="KW-0732">Signal</keyword>
<name>A0A8S8X5W1_9PROT</name>
<dbReference type="InterPro" id="IPR004564">
    <property type="entry name" value="OM_lipoprot_carrier_LolA-like"/>
</dbReference>
<dbReference type="EMBL" id="BOPV01000001">
    <property type="protein sequence ID" value="GIL38198.1"/>
    <property type="molecule type" value="Genomic_DNA"/>
</dbReference>
<evidence type="ECO:0000256" key="2">
    <source>
        <dbReference type="SAM" id="SignalP"/>
    </source>
</evidence>
<evidence type="ECO:0008006" key="5">
    <source>
        <dbReference type="Google" id="ProtNLM"/>
    </source>
</evidence>
<evidence type="ECO:0000256" key="1">
    <source>
        <dbReference type="ARBA" id="ARBA00022729"/>
    </source>
</evidence>
<dbReference type="Pfam" id="PF19574">
    <property type="entry name" value="LolA_3"/>
    <property type="match status" value="1"/>
</dbReference>
<dbReference type="RefSeq" id="WP_420241164.1">
    <property type="nucleotide sequence ID" value="NZ_BOPV01000001.1"/>
</dbReference>
<feature type="chain" id="PRO_5035867792" description="Outer membrane lipoprotein carrier protein LolA" evidence="2">
    <location>
        <begin position="21"/>
        <end position="186"/>
    </location>
</feature>
<dbReference type="SUPFAM" id="SSF89392">
    <property type="entry name" value="Prokaryotic lipoproteins and lipoprotein localization factors"/>
    <property type="match status" value="1"/>
</dbReference>
<keyword evidence="4" id="KW-1185">Reference proteome</keyword>
<evidence type="ECO:0000313" key="4">
    <source>
        <dbReference type="Proteomes" id="UP000681075"/>
    </source>
</evidence>
<dbReference type="CDD" id="cd16325">
    <property type="entry name" value="LolA"/>
    <property type="match status" value="1"/>
</dbReference>
<reference evidence="3" key="1">
    <citation type="submission" date="2021-02" db="EMBL/GenBank/DDBJ databases">
        <title>Genome sequence of Rhodospirillales sp. strain TMPK1 isolated from soil.</title>
        <authorList>
            <person name="Nakai R."/>
            <person name="Kusada H."/>
            <person name="Tamaki H."/>
        </authorList>
    </citation>
    <scope>NUCLEOTIDE SEQUENCE</scope>
    <source>
        <strain evidence="3">TMPK1</strain>
    </source>
</reference>
<dbReference type="InterPro" id="IPR029046">
    <property type="entry name" value="LolA/LolB/LppX"/>
</dbReference>
<dbReference type="AlphaFoldDB" id="A0A8S8X5W1"/>
<protein>
    <recommendedName>
        <fullName evidence="5">Outer membrane lipoprotein carrier protein LolA</fullName>
    </recommendedName>
</protein>
<organism evidence="3 4">
    <name type="scientific">Roseiterribacter gracilis</name>
    <dbReference type="NCBI Taxonomy" id="2812848"/>
    <lineage>
        <taxon>Bacteria</taxon>
        <taxon>Pseudomonadati</taxon>
        <taxon>Pseudomonadota</taxon>
        <taxon>Alphaproteobacteria</taxon>
        <taxon>Rhodospirillales</taxon>
        <taxon>Roseiterribacteraceae</taxon>
        <taxon>Roseiterribacter</taxon>
    </lineage>
</organism>
<sequence>MISGANLFLTLLLFATPAEFTLADLLQTMRGVKQADATFVERRDIQLLSVPINTSGRLTYVAPDRLEKLTLEPRRELMTVTAREVTIAPDDAEPTVIPLDQAPELRALVDGLRATLAGDERALLRSYDATFSGRADAWQLDLVPKSSRLQQLVRSLHIEGSGTSIRKVDTVDASGDRASMTITAAK</sequence>
<dbReference type="Gene3D" id="2.50.20.10">
    <property type="entry name" value="Lipoprotein localisation LolA/LolB/LppX"/>
    <property type="match status" value="1"/>
</dbReference>
<evidence type="ECO:0000313" key="3">
    <source>
        <dbReference type="EMBL" id="GIL38198.1"/>
    </source>
</evidence>